<evidence type="ECO:0008006" key="4">
    <source>
        <dbReference type="Google" id="ProtNLM"/>
    </source>
</evidence>
<feature type="compositionally biased region" description="Low complexity" evidence="1">
    <location>
        <begin position="403"/>
        <end position="414"/>
    </location>
</feature>
<dbReference type="EMBL" id="CP108140">
    <property type="protein sequence ID" value="WTP92156.1"/>
    <property type="molecule type" value="Genomic_DNA"/>
</dbReference>
<protein>
    <recommendedName>
        <fullName evidence="4">Peptidase</fullName>
    </recommendedName>
</protein>
<dbReference type="AlphaFoldDB" id="A0AAU1ID86"/>
<reference evidence="3" key="1">
    <citation type="submission" date="2022-10" db="EMBL/GenBank/DDBJ databases">
        <title>The complete genomes of actinobacterial strains from the NBC collection.</title>
        <authorList>
            <person name="Joergensen T.S."/>
            <person name="Alvarez Arevalo M."/>
            <person name="Sterndorff E.B."/>
            <person name="Faurdal D."/>
            <person name="Vuksanovic O."/>
            <person name="Mourched A.-S."/>
            <person name="Charusanti P."/>
            <person name="Shaw S."/>
            <person name="Blin K."/>
            <person name="Weber T."/>
        </authorList>
    </citation>
    <scope>NUCLEOTIDE SEQUENCE</scope>
    <source>
        <strain evidence="3">NBC 00180</strain>
    </source>
</reference>
<feature type="region of interest" description="Disordered" evidence="1">
    <location>
        <begin position="385"/>
        <end position="414"/>
    </location>
</feature>
<feature type="region of interest" description="Disordered" evidence="1">
    <location>
        <begin position="211"/>
        <end position="232"/>
    </location>
</feature>
<keyword evidence="2" id="KW-0812">Transmembrane</keyword>
<evidence type="ECO:0000313" key="3">
    <source>
        <dbReference type="EMBL" id="WTP92156.1"/>
    </source>
</evidence>
<feature type="transmembrane region" description="Helical" evidence="2">
    <location>
        <begin position="421"/>
        <end position="447"/>
    </location>
</feature>
<organism evidence="3">
    <name type="scientific">Streptomyces sp. NBC_00180</name>
    <dbReference type="NCBI Taxonomy" id="2903632"/>
    <lineage>
        <taxon>Bacteria</taxon>
        <taxon>Bacillati</taxon>
        <taxon>Actinomycetota</taxon>
        <taxon>Actinomycetes</taxon>
        <taxon>Kitasatosporales</taxon>
        <taxon>Streptomycetaceae</taxon>
        <taxon>Streptomyces</taxon>
    </lineage>
</organism>
<evidence type="ECO:0000256" key="1">
    <source>
        <dbReference type="SAM" id="MobiDB-lite"/>
    </source>
</evidence>
<gene>
    <name evidence="3" type="ORF">OG477_19500</name>
</gene>
<name>A0AAU1ID86_9ACTN</name>
<keyword evidence="2" id="KW-0472">Membrane</keyword>
<sequence>MRRRRTAWWRRAGVRRGARVRRVTNTWRDHSSARARVTVVGALLLCTTTALPGGAALAAGTPSPYAFAPDARSVAGATGTADAARLTPGATYKSSLPSDGKLYYRLDLDATSDTYVSATAIPAAGSTVSANDGIRVSVQDADGGSCSFDSERFGTVHSPRPIAAWAAREISANSPRCETAGTYYVVVERVGTASSAPDPWDLELFAASEPSLEQTGATSAPEAWDSASPAPLTGEGVRREGGSGFASAVSVGEGVWSAGIEPGRTFFYKVPLTWGRQLYATAELGSSAGGGGTAVGALNLSLYNPARGLVDDTNTNYDGSQKAAEIDPLPPVAYENRYAVPKRLNGMRFAGSYYLVVHLAAEVAEKYGDGPLPLTLRVRVGGSAESGPGYAGESEPPGLFQVGAGDPEAAAESGAAGDGDAAMAVLAVSGIGAGTVVLVVLGVWMVVARRRVGAL</sequence>
<keyword evidence="2" id="KW-1133">Transmembrane helix</keyword>
<proteinExistence type="predicted"/>
<evidence type="ECO:0000256" key="2">
    <source>
        <dbReference type="SAM" id="Phobius"/>
    </source>
</evidence>
<accession>A0AAU1ID86</accession>